<sequence length="221" mass="23919">MKLDPYEYVSLVVPGSVVALVLTLLSPDVRDVIAKDGIDLGGFGVIVLVALVSGFLLQSIGNVVEALETKLGLNPSELLRKRESGPVSAAQFQRISRLLKEKGLGDIAEMSASDWRAARGEMAAEVRAHDSNSRLDIMLRMYGLGRGLVSAFILSIGLTLLFPDAGAIRWKYLAVLGIGLVLSYARTRRFSQNYLRELVIGYLRSSGTLKPIARAEAASDD</sequence>
<feature type="transmembrane region" description="Helical" evidence="1">
    <location>
        <begin position="7"/>
        <end position="25"/>
    </location>
</feature>
<evidence type="ECO:0000256" key="1">
    <source>
        <dbReference type="SAM" id="Phobius"/>
    </source>
</evidence>
<keyword evidence="3" id="KW-1185">Reference proteome</keyword>
<dbReference type="EMBL" id="RQXT01000101">
    <property type="protein sequence ID" value="RRH87724.1"/>
    <property type="molecule type" value="Genomic_DNA"/>
</dbReference>
<keyword evidence="1" id="KW-0812">Transmembrane</keyword>
<dbReference type="AlphaFoldDB" id="A0A3P3EMT6"/>
<dbReference type="OrthoDB" id="7855695at2"/>
<feature type="transmembrane region" description="Helical" evidence="1">
    <location>
        <begin position="37"/>
        <end position="57"/>
    </location>
</feature>
<organism evidence="2 3">
    <name type="scientific">Mesorhizobium tamadayense</name>
    <dbReference type="NCBI Taxonomy" id="425306"/>
    <lineage>
        <taxon>Bacteria</taxon>
        <taxon>Pseudomonadati</taxon>
        <taxon>Pseudomonadota</taxon>
        <taxon>Alphaproteobacteria</taxon>
        <taxon>Hyphomicrobiales</taxon>
        <taxon>Phyllobacteriaceae</taxon>
        <taxon>Mesorhizobium</taxon>
    </lineage>
</organism>
<name>A0A3P3EMT6_9HYPH</name>
<evidence type="ECO:0000313" key="3">
    <source>
        <dbReference type="Proteomes" id="UP000273786"/>
    </source>
</evidence>
<gene>
    <name evidence="2" type="ORF">EH240_36025</name>
</gene>
<dbReference type="Proteomes" id="UP000273786">
    <property type="component" value="Unassembled WGS sequence"/>
</dbReference>
<feature type="transmembrane region" description="Helical" evidence="1">
    <location>
        <begin position="168"/>
        <end position="185"/>
    </location>
</feature>
<accession>A0A3P3EMT6</accession>
<keyword evidence="1" id="KW-1133">Transmembrane helix</keyword>
<proteinExistence type="predicted"/>
<feature type="transmembrane region" description="Helical" evidence="1">
    <location>
        <begin position="143"/>
        <end position="162"/>
    </location>
</feature>
<keyword evidence="1" id="KW-0472">Membrane</keyword>
<reference evidence="2 3" key="1">
    <citation type="submission" date="2018-11" db="EMBL/GenBank/DDBJ databases">
        <title>the genome of Mesorhizobium tamadayense DSM 28320.</title>
        <authorList>
            <person name="Gao J."/>
        </authorList>
    </citation>
    <scope>NUCLEOTIDE SEQUENCE [LARGE SCALE GENOMIC DNA]</scope>
    <source>
        <strain evidence="2 3">DSM 28320</strain>
    </source>
</reference>
<protein>
    <submittedName>
        <fullName evidence="2">Uncharacterized protein</fullName>
    </submittedName>
</protein>
<comment type="caution">
    <text evidence="2">The sequence shown here is derived from an EMBL/GenBank/DDBJ whole genome shotgun (WGS) entry which is preliminary data.</text>
</comment>
<dbReference type="RefSeq" id="WP_125007107.1">
    <property type="nucleotide sequence ID" value="NZ_RQXT01000101.1"/>
</dbReference>
<evidence type="ECO:0000313" key="2">
    <source>
        <dbReference type="EMBL" id="RRH87724.1"/>
    </source>
</evidence>